<feature type="compositionally biased region" description="Basic and acidic residues" evidence="1">
    <location>
        <begin position="466"/>
        <end position="481"/>
    </location>
</feature>
<organism evidence="2 3">
    <name type="scientific">Venturia effusa</name>
    <dbReference type="NCBI Taxonomy" id="50376"/>
    <lineage>
        <taxon>Eukaryota</taxon>
        <taxon>Fungi</taxon>
        <taxon>Dikarya</taxon>
        <taxon>Ascomycota</taxon>
        <taxon>Pezizomycotina</taxon>
        <taxon>Dothideomycetes</taxon>
        <taxon>Pleosporomycetidae</taxon>
        <taxon>Venturiales</taxon>
        <taxon>Venturiaceae</taxon>
        <taxon>Venturia</taxon>
    </lineage>
</organism>
<feature type="compositionally biased region" description="Acidic residues" evidence="1">
    <location>
        <begin position="101"/>
        <end position="110"/>
    </location>
</feature>
<dbReference type="AlphaFoldDB" id="A0A517LGU9"/>
<sequence length="541" mass="59555">MDAGYCESRRSAAESDSETEPNTPLTGIKSLSVAKLPSPPSPSPSLHQDARTQRPRVHSFAPAPISGHKLDDVELSPPPSLVGIEGDEDDWDFADTRDEGPVEESSEEWENIDSDVYDLASGTMQQIPSAVYSDENFRQTFTQLMDTYKERYTPSPDTKRKFHAAMDTLRFVGGFGLHCVKEPLTDWADTIAIKMLDMPLDEASSQLANELLSHFPETMESLAQELIKMNINPMEMDEPRPRDMPSKGKIENAVAGEASNMKQTLEEPAEPKSTPVQASIDSSVEERRALFKQEMAELIRDRAREDRRRAAQRGEPQKDTDLVNSTAKSSPSKSPQQARDQNKSPPKNLRPVSSPSNPSSEHHPLAPGLKPVIIRATTAGDVNTSRTAQVHPPKNHLRPQQTLPTNPSPGSRPALAKTRSVSRGRRKTIDARGFSTSVATNQALASEPVRPLTKSTRTTPTTETTPKAKIDSSAKKVEKLAKAVPRTVPSTFQLPSNQPTVSTRAQPTQPGSRSSAFHDFRWDPNSSPYEADSDDESDEEL</sequence>
<feature type="compositionally biased region" description="Acidic residues" evidence="1">
    <location>
        <begin position="531"/>
        <end position="541"/>
    </location>
</feature>
<feature type="region of interest" description="Disordered" evidence="1">
    <location>
        <begin position="304"/>
        <end position="541"/>
    </location>
</feature>
<feature type="compositionally biased region" description="Low complexity" evidence="1">
    <location>
        <begin position="451"/>
        <end position="465"/>
    </location>
</feature>
<dbReference type="OrthoDB" id="10460452at2759"/>
<feature type="compositionally biased region" description="Polar residues" evidence="1">
    <location>
        <begin position="398"/>
        <end position="409"/>
    </location>
</feature>
<keyword evidence="3" id="KW-1185">Reference proteome</keyword>
<feature type="region of interest" description="Disordered" evidence="1">
    <location>
        <begin position="1"/>
        <end position="110"/>
    </location>
</feature>
<proteinExistence type="predicted"/>
<evidence type="ECO:0000313" key="2">
    <source>
        <dbReference type="EMBL" id="QDS74871.1"/>
    </source>
</evidence>
<reference evidence="2 3" key="1">
    <citation type="submission" date="2019-07" db="EMBL/GenBank/DDBJ databases">
        <title>Finished genome of Venturia effusa.</title>
        <authorList>
            <person name="Young C.A."/>
            <person name="Cox M.P."/>
            <person name="Ganley A.R.D."/>
            <person name="David W.J."/>
        </authorList>
    </citation>
    <scope>NUCLEOTIDE SEQUENCE [LARGE SCALE GENOMIC DNA]</scope>
    <source>
        <strain evidence="3">albino</strain>
    </source>
</reference>
<evidence type="ECO:0000256" key="1">
    <source>
        <dbReference type="SAM" id="MobiDB-lite"/>
    </source>
</evidence>
<name>A0A517LGU9_9PEZI</name>
<feature type="compositionally biased region" description="Polar residues" evidence="1">
    <location>
        <begin position="434"/>
        <end position="444"/>
    </location>
</feature>
<feature type="compositionally biased region" description="Polar residues" evidence="1">
    <location>
        <begin position="488"/>
        <end position="515"/>
    </location>
</feature>
<feature type="compositionally biased region" description="Polar residues" evidence="1">
    <location>
        <begin position="322"/>
        <end position="345"/>
    </location>
</feature>
<gene>
    <name evidence="2" type="ORF">FKW77_003467</name>
</gene>
<dbReference type="Proteomes" id="UP000316270">
    <property type="component" value="Chromosome 12"/>
</dbReference>
<protein>
    <submittedName>
        <fullName evidence="2">Uncharacterized protein</fullName>
    </submittedName>
</protein>
<dbReference type="EMBL" id="CP042196">
    <property type="protein sequence ID" value="QDS74871.1"/>
    <property type="molecule type" value="Genomic_DNA"/>
</dbReference>
<evidence type="ECO:0000313" key="3">
    <source>
        <dbReference type="Proteomes" id="UP000316270"/>
    </source>
</evidence>
<accession>A0A517LGU9</accession>
<feature type="region of interest" description="Disordered" evidence="1">
    <location>
        <begin position="259"/>
        <end position="281"/>
    </location>
</feature>